<dbReference type="Pfam" id="PF05504">
    <property type="entry name" value="Spore_GerAC"/>
    <property type="match status" value="1"/>
</dbReference>
<protein>
    <submittedName>
        <fullName evidence="10">Ger(X)C family spore germination protein</fullName>
    </submittedName>
</protein>
<comment type="caution">
    <text evidence="10">The sequence shown here is derived from an EMBL/GenBank/DDBJ whole genome shotgun (WGS) entry which is preliminary data.</text>
</comment>
<dbReference type="Gene3D" id="3.30.300.210">
    <property type="entry name" value="Nutrient germinant receptor protein C, domain 3"/>
    <property type="match status" value="1"/>
</dbReference>
<name>A0A428N8N4_9BACI</name>
<organism evidence="10 11">
    <name type="scientific">Salibacterium salarium</name>
    <dbReference type="NCBI Taxonomy" id="284579"/>
    <lineage>
        <taxon>Bacteria</taxon>
        <taxon>Bacillati</taxon>
        <taxon>Bacillota</taxon>
        <taxon>Bacilli</taxon>
        <taxon>Bacillales</taxon>
        <taxon>Bacillaceae</taxon>
    </lineage>
</organism>
<dbReference type="InterPro" id="IPR046953">
    <property type="entry name" value="Spore_GerAC-like_C"/>
</dbReference>
<reference evidence="10 11" key="1">
    <citation type="submission" date="2018-10" db="EMBL/GenBank/DDBJ databases">
        <title>Draft genome sequence of Bacillus salarius IM0101, isolated from a hypersaline soil in Inner Mongolia, China.</title>
        <authorList>
            <person name="Yamprayoonswat W."/>
            <person name="Boonvisut S."/>
            <person name="Jumpathong W."/>
            <person name="Sittihan S."/>
            <person name="Ruangsuj P."/>
            <person name="Wanthongcharoen S."/>
            <person name="Thongpramul N."/>
            <person name="Pimmason S."/>
            <person name="Yu B."/>
            <person name="Yasawong M."/>
        </authorList>
    </citation>
    <scope>NUCLEOTIDE SEQUENCE [LARGE SCALE GENOMIC DNA]</scope>
    <source>
        <strain evidence="10 11">IM0101</strain>
    </source>
</reference>
<keyword evidence="6" id="KW-0564">Palmitate</keyword>
<evidence type="ECO:0000256" key="1">
    <source>
        <dbReference type="ARBA" id="ARBA00004635"/>
    </source>
</evidence>
<dbReference type="AlphaFoldDB" id="A0A428N8N4"/>
<evidence type="ECO:0000256" key="6">
    <source>
        <dbReference type="ARBA" id="ARBA00023139"/>
    </source>
</evidence>
<dbReference type="InterPro" id="IPR038501">
    <property type="entry name" value="Spore_GerAC_C_sf"/>
</dbReference>
<keyword evidence="4" id="KW-0732">Signal</keyword>
<evidence type="ECO:0000256" key="3">
    <source>
        <dbReference type="ARBA" id="ARBA00022544"/>
    </source>
</evidence>
<evidence type="ECO:0000259" key="9">
    <source>
        <dbReference type="Pfam" id="PF25198"/>
    </source>
</evidence>
<keyword evidence="5" id="KW-0472">Membrane</keyword>
<dbReference type="GO" id="GO:0016020">
    <property type="term" value="C:membrane"/>
    <property type="evidence" value="ECO:0007669"/>
    <property type="project" value="UniProtKB-SubCell"/>
</dbReference>
<dbReference type="NCBIfam" id="TIGR02887">
    <property type="entry name" value="spore_ger_x_C"/>
    <property type="match status" value="1"/>
</dbReference>
<dbReference type="PANTHER" id="PTHR35789">
    <property type="entry name" value="SPORE GERMINATION PROTEIN B3"/>
    <property type="match status" value="1"/>
</dbReference>
<dbReference type="InterPro" id="IPR008844">
    <property type="entry name" value="Spore_GerAC-like"/>
</dbReference>
<evidence type="ECO:0000256" key="4">
    <source>
        <dbReference type="ARBA" id="ARBA00022729"/>
    </source>
</evidence>
<accession>A0A428N8N4</accession>
<sequence length="421" mass="47816">MYYCFFCFYYLPFYDKARIRIIFALCWKISKCVDICFAPITALVAVYTKEGEKMKKGLSFVFMLLLVGCNDKYIIEEVGFLHSLGLDVEKSSDVDEYLVTGVIPQIAPDAKNNRELLTSVSSSDKEALLDLARQSNRDVANGQLRNVLFGKELAEEGIQENIRTMNRDPKFGTRVQVVVVNGQANDLLSQPYTQHPEASQYIDALLEKEARLNNIPETRMHQFTRDLYDDGIDPVTPILRRGEDTVVLDGIALFDNAKYVEKIDPKSSRIFFFLLGNYSAGSLHLELGKGEDDKTIQLLFDSIQNTREMTIKNADDTEKMKIDIQISIKGSLVEYNGPLDITNKKDLRTLETELENIVENRARHLLSVLQAQGVDSIGVGKRVRNSLSYADWESLNWKETFQNIEINPHVEAEIINIGIFS</sequence>
<evidence type="ECO:0000259" key="8">
    <source>
        <dbReference type="Pfam" id="PF05504"/>
    </source>
</evidence>
<dbReference type="EMBL" id="RBVX01000002">
    <property type="protein sequence ID" value="RSL34743.1"/>
    <property type="molecule type" value="Genomic_DNA"/>
</dbReference>
<dbReference type="Pfam" id="PF25198">
    <property type="entry name" value="Spore_GerAC_N"/>
    <property type="match status" value="1"/>
</dbReference>
<comment type="similarity">
    <text evidence="2">Belongs to the GerABKC lipoprotein family.</text>
</comment>
<keyword evidence="3" id="KW-0309">Germination</keyword>
<evidence type="ECO:0000313" key="11">
    <source>
        <dbReference type="Proteomes" id="UP000275076"/>
    </source>
</evidence>
<dbReference type="InterPro" id="IPR057336">
    <property type="entry name" value="GerAC_N"/>
</dbReference>
<keyword evidence="7" id="KW-0449">Lipoprotein</keyword>
<proteinExistence type="inferred from homology"/>
<evidence type="ECO:0000256" key="5">
    <source>
        <dbReference type="ARBA" id="ARBA00023136"/>
    </source>
</evidence>
<evidence type="ECO:0000313" key="10">
    <source>
        <dbReference type="EMBL" id="RSL34743.1"/>
    </source>
</evidence>
<feature type="domain" description="Spore germination GerAC-like C-terminal" evidence="8">
    <location>
        <begin position="249"/>
        <end position="418"/>
    </location>
</feature>
<evidence type="ECO:0000256" key="7">
    <source>
        <dbReference type="ARBA" id="ARBA00023288"/>
    </source>
</evidence>
<dbReference type="GO" id="GO:0009847">
    <property type="term" value="P:spore germination"/>
    <property type="evidence" value="ECO:0007669"/>
    <property type="project" value="InterPro"/>
</dbReference>
<feature type="domain" description="Spore germination protein N-terminal" evidence="9">
    <location>
        <begin position="71"/>
        <end position="240"/>
    </location>
</feature>
<keyword evidence="11" id="KW-1185">Reference proteome</keyword>
<dbReference type="PANTHER" id="PTHR35789:SF1">
    <property type="entry name" value="SPORE GERMINATION PROTEIN B3"/>
    <property type="match status" value="1"/>
</dbReference>
<comment type="subcellular location">
    <subcellularLocation>
        <location evidence="1">Membrane</location>
        <topology evidence="1">Lipid-anchor</topology>
    </subcellularLocation>
</comment>
<gene>
    <name evidence="10" type="ORF">D7Z54_02565</name>
</gene>
<dbReference type="Proteomes" id="UP000275076">
    <property type="component" value="Unassembled WGS sequence"/>
</dbReference>
<evidence type="ECO:0000256" key="2">
    <source>
        <dbReference type="ARBA" id="ARBA00007886"/>
    </source>
</evidence>